<dbReference type="Gene3D" id="3.40.50.300">
    <property type="entry name" value="P-loop containing nucleotide triphosphate hydrolases"/>
    <property type="match status" value="1"/>
</dbReference>
<evidence type="ECO:0000259" key="1">
    <source>
        <dbReference type="Pfam" id="PF13304"/>
    </source>
</evidence>
<dbReference type="AlphaFoldDB" id="A0A2A8D7E7"/>
<comment type="caution">
    <text evidence="2">The sequence shown here is derived from an EMBL/GenBank/DDBJ whole genome shotgun (WGS) entry which is preliminary data.</text>
</comment>
<dbReference type="Pfam" id="PF13304">
    <property type="entry name" value="AAA_21"/>
    <property type="match status" value="1"/>
</dbReference>
<dbReference type="PANTHER" id="PTHR43581:SF2">
    <property type="entry name" value="EXCINUCLEASE ATPASE SUBUNIT"/>
    <property type="match status" value="1"/>
</dbReference>
<name>A0A2A8D7E7_9MICC</name>
<accession>A0A2A8D7E7</accession>
<dbReference type="InterPro" id="IPR051396">
    <property type="entry name" value="Bact_Antivir_Def_Nuclease"/>
</dbReference>
<feature type="domain" description="ATPase AAA-type core" evidence="1">
    <location>
        <begin position="50"/>
        <end position="438"/>
    </location>
</feature>
<sequence>MRPVHKFEEGLIMDTRKIEKISAKGIIGLYDYNINFTDGNSELKAIYSENGCGKTNLLRLIYCVTSKSSAELQKIFSIPFNELDLKASGKRISFVRRINKSIDLNIYNESNEIVFSNELNPSDLKNISDPELGDEIQGKYRDICLNIRKCTGNSVYLGTNRLNDVDETQASRIARIKWRMRHRNDSDMDYDPLDIVIESVLDELSNSLIRNAQRMTIASRGRMGVYSQIVKNIFNNNYDSVRNGKEAKNKILQKIKEIDSLEYKDLVNEYKLINFAEYDSIKDTVSSPPRINAKQFMNLYEILMPYFDSLEEKIQDVSPAARLIGSFIESINTMFRDKEINYSMQEGFGVHSNIVSEDNREGRDILFDKLSSGEKHVIFLLAKVIVSATRGDSLLVIDEPEISLGIQWQRLFVKYVQDCAYESNLQIVMATHSPLILEDFDEIDVSMPKRNWGIENG</sequence>
<dbReference type="SUPFAM" id="SSF52540">
    <property type="entry name" value="P-loop containing nucleoside triphosphate hydrolases"/>
    <property type="match status" value="1"/>
</dbReference>
<dbReference type="PANTHER" id="PTHR43581">
    <property type="entry name" value="ATP/GTP PHOSPHATASE"/>
    <property type="match status" value="1"/>
</dbReference>
<dbReference type="InterPro" id="IPR027417">
    <property type="entry name" value="P-loop_NTPase"/>
</dbReference>
<proteinExistence type="predicted"/>
<dbReference type="EMBL" id="PDEV01000001">
    <property type="protein sequence ID" value="PEN16849.1"/>
    <property type="molecule type" value="Genomic_DNA"/>
</dbReference>
<protein>
    <recommendedName>
        <fullName evidence="1">ATPase AAA-type core domain-containing protein</fullName>
    </recommendedName>
</protein>
<dbReference type="CDD" id="cd00267">
    <property type="entry name" value="ABC_ATPase"/>
    <property type="match status" value="1"/>
</dbReference>
<dbReference type="InterPro" id="IPR003959">
    <property type="entry name" value="ATPase_AAA_core"/>
</dbReference>
<evidence type="ECO:0000313" key="2">
    <source>
        <dbReference type="EMBL" id="PEN16849.1"/>
    </source>
</evidence>
<dbReference type="GO" id="GO:0005524">
    <property type="term" value="F:ATP binding"/>
    <property type="evidence" value="ECO:0007669"/>
    <property type="project" value="InterPro"/>
</dbReference>
<dbReference type="Proteomes" id="UP000219947">
    <property type="component" value="Unassembled WGS sequence"/>
</dbReference>
<organism evidence="2 3">
    <name type="scientific">Rothia dentocariosa</name>
    <dbReference type="NCBI Taxonomy" id="2047"/>
    <lineage>
        <taxon>Bacteria</taxon>
        <taxon>Bacillati</taxon>
        <taxon>Actinomycetota</taxon>
        <taxon>Actinomycetes</taxon>
        <taxon>Micrococcales</taxon>
        <taxon>Micrococcaceae</taxon>
        <taxon>Rothia</taxon>
    </lineage>
</organism>
<gene>
    <name evidence="2" type="ORF">CRM92_02070</name>
</gene>
<reference evidence="2" key="1">
    <citation type="submission" date="2017-10" db="EMBL/GenBank/DDBJ databases">
        <title>Kefir isolates.</title>
        <authorList>
            <person name="Kim Y."/>
            <person name="Blasche S."/>
        </authorList>
    </citation>
    <scope>NUCLEOTIDE SEQUENCE [LARGE SCALE GENOMIC DNA]</scope>
    <source>
        <strain evidence="2">OG2-2</strain>
    </source>
</reference>
<keyword evidence="3" id="KW-1185">Reference proteome</keyword>
<evidence type="ECO:0000313" key="3">
    <source>
        <dbReference type="Proteomes" id="UP000219947"/>
    </source>
</evidence>
<dbReference type="GO" id="GO:0016887">
    <property type="term" value="F:ATP hydrolysis activity"/>
    <property type="evidence" value="ECO:0007669"/>
    <property type="project" value="InterPro"/>
</dbReference>